<sequence length="91" mass="9724">MNFNAIVTVLTAMVLVPFGNALAVEAKVYAAFPSPTIEAIKAMDDENPPIPTVRVVPPTNNQQSPALTQITQVDKAGGYGPYVTWDIPRIG</sequence>
<keyword evidence="3" id="KW-1185">Reference proteome</keyword>
<reference evidence="2" key="1">
    <citation type="submission" date="2021-03" db="EMBL/GenBank/DDBJ databases">
        <authorList>
            <person name="Palmer J.M."/>
        </authorList>
    </citation>
    <scope>NUCLEOTIDE SEQUENCE</scope>
    <source>
        <strain evidence="2">ARV_011</strain>
    </source>
</reference>
<organism evidence="2 3">
    <name type="scientific">Scheffersomyces spartinae</name>
    <dbReference type="NCBI Taxonomy" id="45513"/>
    <lineage>
        <taxon>Eukaryota</taxon>
        <taxon>Fungi</taxon>
        <taxon>Dikarya</taxon>
        <taxon>Ascomycota</taxon>
        <taxon>Saccharomycotina</taxon>
        <taxon>Pichiomycetes</taxon>
        <taxon>Debaryomycetaceae</taxon>
        <taxon>Scheffersomyces</taxon>
    </lineage>
</organism>
<gene>
    <name evidence="2" type="ORF">KQ657_003037</name>
</gene>
<keyword evidence="1" id="KW-0732">Signal</keyword>
<protein>
    <submittedName>
        <fullName evidence="2">Uncharacterized protein</fullName>
    </submittedName>
</protein>
<evidence type="ECO:0000313" key="3">
    <source>
        <dbReference type="Proteomes" id="UP000790833"/>
    </source>
</evidence>
<feature type="chain" id="PRO_5040184711" evidence="1">
    <location>
        <begin position="22"/>
        <end position="91"/>
    </location>
</feature>
<name>A0A9P7V5E8_9ASCO</name>
<dbReference type="AlphaFoldDB" id="A0A9P7V5E8"/>
<dbReference type="RefSeq" id="XP_043047085.1">
    <property type="nucleotide sequence ID" value="XM_043193775.1"/>
</dbReference>
<dbReference type="EMBL" id="JAHMUF010000027">
    <property type="protein sequence ID" value="KAG7191533.1"/>
    <property type="molecule type" value="Genomic_DNA"/>
</dbReference>
<comment type="caution">
    <text evidence="2">The sequence shown here is derived from an EMBL/GenBank/DDBJ whole genome shotgun (WGS) entry which is preliminary data.</text>
</comment>
<evidence type="ECO:0000256" key="1">
    <source>
        <dbReference type="SAM" id="SignalP"/>
    </source>
</evidence>
<proteinExistence type="predicted"/>
<evidence type="ECO:0000313" key="2">
    <source>
        <dbReference type="EMBL" id="KAG7191533.1"/>
    </source>
</evidence>
<accession>A0A9P7V5E8</accession>
<dbReference type="Proteomes" id="UP000790833">
    <property type="component" value="Unassembled WGS sequence"/>
</dbReference>
<feature type="signal peptide" evidence="1">
    <location>
        <begin position="1"/>
        <end position="21"/>
    </location>
</feature>
<dbReference type="GeneID" id="66116411"/>